<protein>
    <submittedName>
        <fullName evidence="1">Uncharacterized protein</fullName>
    </submittedName>
</protein>
<dbReference type="Gramene" id="PGSC0003DMT400028909">
    <property type="protein sequence ID" value="PGSC0003DMT400028909"/>
    <property type="gene ID" value="PGSC0003DMG400011126"/>
</dbReference>
<evidence type="ECO:0000313" key="2">
    <source>
        <dbReference type="Proteomes" id="UP000011115"/>
    </source>
</evidence>
<reference evidence="1" key="2">
    <citation type="submission" date="2015-06" db="UniProtKB">
        <authorList>
            <consortium name="EnsemblPlants"/>
        </authorList>
    </citation>
    <scope>IDENTIFICATION</scope>
    <source>
        <strain evidence="1">DM1-3 516 R44</strain>
    </source>
</reference>
<proteinExistence type="predicted"/>
<dbReference type="Proteomes" id="UP000011115">
    <property type="component" value="Unassembled WGS sequence"/>
</dbReference>
<dbReference type="InParanoid" id="M1ARV7"/>
<sequence>MADPVIGATVQVVLEKLLSLTIEEARSLRNCQKNLRMLTKYVSIDAQAVEQWLKMLERIA</sequence>
<accession>M1ARV7</accession>
<dbReference type="HOGENOM" id="CLU_2946210_0_0_1"/>
<evidence type="ECO:0000313" key="1">
    <source>
        <dbReference type="EnsemblPlants" id="PGSC0003DMT400028909"/>
    </source>
</evidence>
<reference evidence="2" key="1">
    <citation type="journal article" date="2011" name="Nature">
        <title>Genome sequence and analysis of the tuber crop potato.</title>
        <authorList>
            <consortium name="The Potato Genome Sequencing Consortium"/>
        </authorList>
    </citation>
    <scope>NUCLEOTIDE SEQUENCE [LARGE SCALE GENOMIC DNA]</scope>
    <source>
        <strain evidence="2">cv. DM1-3 516 R44</strain>
    </source>
</reference>
<dbReference type="PaxDb" id="4113-PGSC0003DMT400028909"/>
<organism evidence="1 2">
    <name type="scientific">Solanum tuberosum</name>
    <name type="common">Potato</name>
    <dbReference type="NCBI Taxonomy" id="4113"/>
    <lineage>
        <taxon>Eukaryota</taxon>
        <taxon>Viridiplantae</taxon>
        <taxon>Streptophyta</taxon>
        <taxon>Embryophyta</taxon>
        <taxon>Tracheophyta</taxon>
        <taxon>Spermatophyta</taxon>
        <taxon>Magnoliopsida</taxon>
        <taxon>eudicotyledons</taxon>
        <taxon>Gunneridae</taxon>
        <taxon>Pentapetalae</taxon>
        <taxon>asterids</taxon>
        <taxon>lamiids</taxon>
        <taxon>Solanales</taxon>
        <taxon>Solanaceae</taxon>
        <taxon>Solanoideae</taxon>
        <taxon>Solaneae</taxon>
        <taxon>Solanum</taxon>
    </lineage>
</organism>
<name>M1ARV7_SOLTU</name>
<dbReference type="AlphaFoldDB" id="M1ARV7"/>
<keyword evidence="2" id="KW-1185">Reference proteome</keyword>
<dbReference type="EnsemblPlants" id="PGSC0003DMT400028909">
    <property type="protein sequence ID" value="PGSC0003DMT400028909"/>
    <property type="gene ID" value="PGSC0003DMG400011126"/>
</dbReference>